<dbReference type="OrthoDB" id="3509362at2759"/>
<name>A0A367XNK5_9ASCO</name>
<dbReference type="SUPFAM" id="SSF50129">
    <property type="entry name" value="GroES-like"/>
    <property type="match status" value="1"/>
</dbReference>
<dbReference type="STRING" id="5486.A0A367XNK5"/>
<dbReference type="SMART" id="SM00829">
    <property type="entry name" value="PKS_ER"/>
    <property type="match status" value="1"/>
</dbReference>
<dbReference type="AlphaFoldDB" id="A0A367XNK5"/>
<dbReference type="InterPro" id="IPR050700">
    <property type="entry name" value="YIM1/Zinc_Alcohol_DH_Fams"/>
</dbReference>
<comment type="similarity">
    <text evidence="3">Belongs to the YIM1 family.</text>
</comment>
<dbReference type="SUPFAM" id="SSF51735">
    <property type="entry name" value="NAD(P)-binding Rossmann-fold domains"/>
    <property type="match status" value="1"/>
</dbReference>
<evidence type="ECO:0000313" key="6">
    <source>
        <dbReference type="Proteomes" id="UP000253472"/>
    </source>
</evidence>
<gene>
    <name evidence="5" type="primary">YIM1_6</name>
    <name evidence="5" type="ORF">Cantr_04056</name>
</gene>
<dbReference type="GO" id="GO:0016491">
    <property type="term" value="F:oxidoreductase activity"/>
    <property type="evidence" value="ECO:0007669"/>
    <property type="project" value="InterPro"/>
</dbReference>
<keyword evidence="6" id="KW-1185">Reference proteome</keyword>
<dbReference type="Gene3D" id="3.40.50.720">
    <property type="entry name" value="NAD(P)-binding Rossmann-like Domain"/>
    <property type="match status" value="1"/>
</dbReference>
<evidence type="ECO:0000256" key="3">
    <source>
        <dbReference type="ARBA" id="ARBA00038249"/>
    </source>
</evidence>
<accession>A0A367XNK5</accession>
<dbReference type="PANTHER" id="PTHR11695:SF294">
    <property type="entry name" value="RETICULON-4-INTERACTING PROTEIN 1, MITOCHONDRIAL"/>
    <property type="match status" value="1"/>
</dbReference>
<dbReference type="InterPro" id="IPR011032">
    <property type="entry name" value="GroES-like_sf"/>
</dbReference>
<dbReference type="Proteomes" id="UP000253472">
    <property type="component" value="Unassembled WGS sequence"/>
</dbReference>
<dbReference type="InterPro" id="IPR020843">
    <property type="entry name" value="ER"/>
</dbReference>
<proteinExistence type="inferred from homology"/>
<reference evidence="5 6" key="1">
    <citation type="submission" date="2018-06" db="EMBL/GenBank/DDBJ databases">
        <title>Whole genome sequencing of Candida tropicalis (genome annotated by CSBL at Korea University).</title>
        <authorList>
            <person name="Ahn J."/>
        </authorList>
    </citation>
    <scope>NUCLEOTIDE SEQUENCE [LARGE SCALE GENOMIC DNA]</scope>
    <source>
        <strain evidence="5 6">ATCC 20962</strain>
    </source>
</reference>
<keyword evidence="2" id="KW-0551">Lipid droplet</keyword>
<dbReference type="Pfam" id="PF13602">
    <property type="entry name" value="ADH_zinc_N_2"/>
    <property type="match status" value="1"/>
</dbReference>
<dbReference type="EMBL" id="QLNQ01000030">
    <property type="protein sequence ID" value="RCK55234.1"/>
    <property type="molecule type" value="Genomic_DNA"/>
</dbReference>
<dbReference type="InterPro" id="IPR013154">
    <property type="entry name" value="ADH-like_N"/>
</dbReference>
<protein>
    <submittedName>
        <fullName evidence="5">Protein YIM1</fullName>
    </submittedName>
</protein>
<dbReference type="Pfam" id="PF08240">
    <property type="entry name" value="ADH_N"/>
    <property type="match status" value="1"/>
</dbReference>
<evidence type="ECO:0000256" key="2">
    <source>
        <dbReference type="ARBA" id="ARBA00022677"/>
    </source>
</evidence>
<feature type="domain" description="Enoyl reductase (ER)" evidence="4">
    <location>
        <begin position="28"/>
        <end position="348"/>
    </location>
</feature>
<organism evidence="5 6">
    <name type="scientific">Candida viswanathii</name>
    <dbReference type="NCBI Taxonomy" id="5486"/>
    <lineage>
        <taxon>Eukaryota</taxon>
        <taxon>Fungi</taxon>
        <taxon>Dikarya</taxon>
        <taxon>Ascomycota</taxon>
        <taxon>Saccharomycotina</taxon>
        <taxon>Pichiomycetes</taxon>
        <taxon>Debaryomycetaceae</taxon>
        <taxon>Candida/Lodderomyces clade</taxon>
        <taxon>Candida</taxon>
    </lineage>
</organism>
<comment type="caution">
    <text evidence="5">The sequence shown here is derived from an EMBL/GenBank/DDBJ whole genome shotgun (WGS) entry which is preliminary data.</text>
</comment>
<dbReference type="InterPro" id="IPR036291">
    <property type="entry name" value="NAD(P)-bd_dom_sf"/>
</dbReference>
<dbReference type="PANTHER" id="PTHR11695">
    <property type="entry name" value="ALCOHOL DEHYDROGENASE RELATED"/>
    <property type="match status" value="1"/>
</dbReference>
<sequence length="353" mass="39270">MTKIRYRRWAFGASYTPLKIINDEYDFPTNDNGEFVIPDNDILVKIHYASLNPVDYKLQHVTFFTPFINHGMGKDFSGEVVALGKNITKFKVGDFVQGLHPGVLTTDGTFSEYLLINTKLFMFNTEIATVPSNTSLEQAAAWPLVLGTAILLIDQLQIRGKKVLVLGGATSVGRYLTQLLKIEGASDIIVSCSPRSQDLVESLGATKIINYRENVLNQVLENVKDKPFDHIFDCWGGDELFPYIKEVLAKGGAYRTIVGDHAGSELIPMVCGTLRSIWRILVSSAHLLNYSYSYVLVGSKSPGWITKAQEYVGSGKVKIYIDKVYPFEELHEAIAYSETGRADGKLIIKVIES</sequence>
<dbReference type="GO" id="GO:0005739">
    <property type="term" value="C:mitochondrion"/>
    <property type="evidence" value="ECO:0007669"/>
    <property type="project" value="TreeGrafter"/>
</dbReference>
<evidence type="ECO:0000256" key="1">
    <source>
        <dbReference type="ARBA" id="ARBA00004502"/>
    </source>
</evidence>
<comment type="subcellular location">
    <subcellularLocation>
        <location evidence="1">Lipid droplet</location>
    </subcellularLocation>
</comment>
<evidence type="ECO:0000259" key="4">
    <source>
        <dbReference type="SMART" id="SM00829"/>
    </source>
</evidence>
<dbReference type="GO" id="GO:0005811">
    <property type="term" value="C:lipid droplet"/>
    <property type="evidence" value="ECO:0007669"/>
    <property type="project" value="UniProtKB-SubCell"/>
</dbReference>
<evidence type="ECO:0000313" key="5">
    <source>
        <dbReference type="EMBL" id="RCK55234.1"/>
    </source>
</evidence>
<dbReference type="Gene3D" id="3.90.180.10">
    <property type="entry name" value="Medium-chain alcohol dehydrogenases, catalytic domain"/>
    <property type="match status" value="1"/>
</dbReference>